<gene>
    <name evidence="15" type="primary">cap8A_2</name>
    <name evidence="15" type="ORF">QX99_02357</name>
</gene>
<evidence type="ECO:0000313" key="15">
    <source>
        <dbReference type="EMBL" id="KIU18946.1"/>
    </source>
</evidence>
<keyword evidence="8 12" id="KW-1133">Transmembrane helix</keyword>
<dbReference type="Pfam" id="PF02706">
    <property type="entry name" value="Wzz"/>
    <property type="match status" value="1"/>
</dbReference>
<name>A0A0D1LS68_9LACO</name>
<comment type="subcellular location">
    <subcellularLocation>
        <location evidence="1">Cell membrane</location>
        <topology evidence="1">Multi-pass membrane protein</topology>
    </subcellularLocation>
</comment>
<sequence length="293" mass="32636">MDNVIDLRRLWLIVRRNAWLMILLGILFSGISFGVAKFVIPPMYSASADLLVNRQHDDTQQGLQYNDQQADVQIINTYKDIITRPIILNAVVKELNSPRKVQVSPAVPAKYEVDALGQQIQTSPAREAVYKMMPSTYRNQGLDAKKIASMISISNQTNSQIFSVNVKSRDAKMSQDIANAIANVFKTKITSIMAVSNVSIVSKATKNMVPISPNVKLITLAGFVVGVVTAFGWGLIKDLTDRTVKDMAFLTEELNLTNLGIINYIGKIPDLKEILAEEVQQKRISESRSNRRI</sequence>
<evidence type="ECO:0000256" key="11">
    <source>
        <dbReference type="ARBA" id="ARBA00045736"/>
    </source>
</evidence>
<proteinExistence type="inferred from homology"/>
<feature type="domain" description="Tyrosine-protein kinase G-rich" evidence="14">
    <location>
        <begin position="168"/>
        <end position="238"/>
    </location>
</feature>
<dbReference type="InterPro" id="IPR032807">
    <property type="entry name" value="GNVR"/>
</dbReference>
<feature type="transmembrane region" description="Helical" evidence="12">
    <location>
        <begin position="18"/>
        <end position="40"/>
    </location>
</feature>
<accession>A0A0D1LS68</accession>
<evidence type="ECO:0000256" key="2">
    <source>
        <dbReference type="ARBA" id="ARBA00005132"/>
    </source>
</evidence>
<evidence type="ECO:0000256" key="6">
    <source>
        <dbReference type="ARBA" id="ARBA00022692"/>
    </source>
</evidence>
<reference evidence="15 16" key="1">
    <citation type="journal article" date="2015" name="Microbiology (Mosc.)">
        <title>Genomics of the Weissella cibaria species with an examination of its metabolic traits.</title>
        <authorList>
            <person name="Lynch K.M."/>
            <person name="Lucid A."/>
            <person name="Arendt E.K."/>
            <person name="Sleator R.D."/>
            <person name="Lucey B."/>
            <person name="Coffey A."/>
        </authorList>
    </citation>
    <scope>NUCLEOTIDE SEQUENCE [LARGE SCALE GENOMIC DNA]</scope>
    <source>
        <strain evidence="15 16">MG1</strain>
    </source>
</reference>
<keyword evidence="10" id="KW-0270">Exopolysaccharide synthesis</keyword>
<keyword evidence="5" id="KW-1003">Cell membrane</keyword>
<dbReference type="PATRIC" id="fig|137591.25.peg.2313"/>
<dbReference type="AlphaFoldDB" id="A0A0D1LS68"/>
<evidence type="ECO:0000313" key="16">
    <source>
        <dbReference type="Proteomes" id="UP000032287"/>
    </source>
</evidence>
<evidence type="ECO:0000256" key="10">
    <source>
        <dbReference type="ARBA" id="ARBA00023169"/>
    </source>
</evidence>
<keyword evidence="7" id="KW-0972">Capsule biogenesis/degradation</keyword>
<dbReference type="InterPro" id="IPR050445">
    <property type="entry name" value="Bact_polysacc_biosynth/exp"/>
</dbReference>
<dbReference type="GO" id="GO:0005886">
    <property type="term" value="C:plasma membrane"/>
    <property type="evidence" value="ECO:0007669"/>
    <property type="project" value="UniProtKB-SubCell"/>
</dbReference>
<dbReference type="EMBL" id="JWHU01000044">
    <property type="protein sequence ID" value="KIU18946.1"/>
    <property type="molecule type" value="Genomic_DNA"/>
</dbReference>
<keyword evidence="9 12" id="KW-0472">Membrane</keyword>
<dbReference type="GO" id="GO:0004713">
    <property type="term" value="F:protein tyrosine kinase activity"/>
    <property type="evidence" value="ECO:0007669"/>
    <property type="project" value="TreeGrafter"/>
</dbReference>
<comment type="pathway">
    <text evidence="2">Capsule biogenesis; capsule polysaccharide biosynthesis.</text>
</comment>
<protein>
    <recommendedName>
        <fullName evidence="4">Capsular polysaccharide biosynthesis protein CpsC</fullName>
    </recommendedName>
</protein>
<keyword evidence="16" id="KW-1185">Reference proteome</keyword>
<feature type="transmembrane region" description="Helical" evidence="12">
    <location>
        <begin position="217"/>
        <end position="236"/>
    </location>
</feature>
<evidence type="ECO:0000259" key="14">
    <source>
        <dbReference type="Pfam" id="PF13807"/>
    </source>
</evidence>
<dbReference type="PANTHER" id="PTHR32309:SF13">
    <property type="entry name" value="FERRIC ENTEROBACTIN TRANSPORT PROTEIN FEPE"/>
    <property type="match status" value="1"/>
</dbReference>
<evidence type="ECO:0000256" key="7">
    <source>
        <dbReference type="ARBA" id="ARBA00022903"/>
    </source>
</evidence>
<dbReference type="InterPro" id="IPR003856">
    <property type="entry name" value="LPS_length_determ_N"/>
</dbReference>
<dbReference type="GO" id="GO:0000271">
    <property type="term" value="P:polysaccharide biosynthetic process"/>
    <property type="evidence" value="ECO:0007669"/>
    <property type="project" value="UniProtKB-KW"/>
</dbReference>
<comment type="similarity">
    <text evidence="3">Belongs to the CpsC/CapA family.</text>
</comment>
<evidence type="ECO:0000256" key="8">
    <source>
        <dbReference type="ARBA" id="ARBA00022989"/>
    </source>
</evidence>
<evidence type="ECO:0000256" key="1">
    <source>
        <dbReference type="ARBA" id="ARBA00004651"/>
    </source>
</evidence>
<comment type="function">
    <text evidence="11">Required for CpsD phosphorylation. Involved in the regulation of capsular polysaccharide biosynthesis. May be part of a complex that directs the coordinated polymerization and export to the cell surface of the capsular polysaccharide.</text>
</comment>
<evidence type="ECO:0000256" key="9">
    <source>
        <dbReference type="ARBA" id="ARBA00023136"/>
    </source>
</evidence>
<dbReference type="Proteomes" id="UP000032287">
    <property type="component" value="Unassembled WGS sequence"/>
</dbReference>
<evidence type="ECO:0000256" key="4">
    <source>
        <dbReference type="ARBA" id="ARBA00020739"/>
    </source>
</evidence>
<comment type="caution">
    <text evidence="15">The sequence shown here is derived from an EMBL/GenBank/DDBJ whole genome shotgun (WGS) entry which is preliminary data.</text>
</comment>
<feature type="domain" description="Polysaccharide chain length determinant N-terminal" evidence="13">
    <location>
        <begin position="5"/>
        <end position="95"/>
    </location>
</feature>
<evidence type="ECO:0000256" key="12">
    <source>
        <dbReference type="SAM" id="Phobius"/>
    </source>
</evidence>
<dbReference type="RefSeq" id="WP_043712536.1">
    <property type="nucleotide sequence ID" value="NZ_JWHU01000044.1"/>
</dbReference>
<keyword evidence="6 12" id="KW-0812">Transmembrane</keyword>
<evidence type="ECO:0000256" key="5">
    <source>
        <dbReference type="ARBA" id="ARBA00022475"/>
    </source>
</evidence>
<evidence type="ECO:0000256" key="3">
    <source>
        <dbReference type="ARBA" id="ARBA00006683"/>
    </source>
</evidence>
<dbReference type="PANTHER" id="PTHR32309">
    <property type="entry name" value="TYROSINE-PROTEIN KINASE"/>
    <property type="match status" value="1"/>
</dbReference>
<evidence type="ECO:0000259" key="13">
    <source>
        <dbReference type="Pfam" id="PF02706"/>
    </source>
</evidence>
<organism evidence="15 16">
    <name type="scientific">Weissella cibaria</name>
    <dbReference type="NCBI Taxonomy" id="137591"/>
    <lineage>
        <taxon>Bacteria</taxon>
        <taxon>Bacillati</taxon>
        <taxon>Bacillota</taxon>
        <taxon>Bacilli</taxon>
        <taxon>Lactobacillales</taxon>
        <taxon>Lactobacillaceae</taxon>
        <taxon>Weissella</taxon>
    </lineage>
</organism>
<dbReference type="Pfam" id="PF13807">
    <property type="entry name" value="GNVR"/>
    <property type="match status" value="1"/>
</dbReference>